<evidence type="ECO:0000256" key="1">
    <source>
        <dbReference type="SAM" id="MobiDB-lite"/>
    </source>
</evidence>
<proteinExistence type="predicted"/>
<comment type="caution">
    <text evidence="3">The sequence shown here is derived from an EMBL/GenBank/DDBJ whole genome shotgun (WGS) entry which is preliminary data.</text>
</comment>
<evidence type="ECO:0000313" key="4">
    <source>
        <dbReference type="Proteomes" id="UP001180845"/>
    </source>
</evidence>
<feature type="transmembrane region" description="Helical" evidence="2">
    <location>
        <begin position="18"/>
        <end position="41"/>
    </location>
</feature>
<gene>
    <name evidence="3" type="ORF">JOF55_000687</name>
</gene>
<keyword evidence="4" id="KW-1185">Reference proteome</keyword>
<dbReference type="EMBL" id="JAVDXW010000001">
    <property type="protein sequence ID" value="MDR7300506.1"/>
    <property type="molecule type" value="Genomic_DNA"/>
</dbReference>
<feature type="compositionally biased region" description="Basic and acidic residues" evidence="1">
    <location>
        <begin position="178"/>
        <end position="187"/>
    </location>
</feature>
<name>A0AAE4CKM3_9ACTN</name>
<dbReference type="InterPro" id="IPR019051">
    <property type="entry name" value="Trp_biosyn_TM_oprn/chp"/>
</dbReference>
<sequence>MTTEQEPGSVPHRSRRSLVWSIVLMLAASGLLWAASSLVWFQQRYRTPFSGDQAAGIPGGMVRPELVPLALATLAAIAAVLATGGWMRRLIGLLVALEGGLLAWRVTDWLIGSVPIDDIPQAPPGSEPLARSAMNPLGPMLMSLGALLLLAVGLLVVLRAGRMPAMGAKYSTPATAKQESRDPDRQWWDALDEGDDPTDPAGGHDHHS</sequence>
<protein>
    <submittedName>
        <fullName evidence="3">Membrane protein (TIGR02234 family)</fullName>
    </submittedName>
</protein>
<keyword evidence="2" id="KW-1133">Transmembrane helix</keyword>
<reference evidence="3" key="1">
    <citation type="submission" date="2023-07" db="EMBL/GenBank/DDBJ databases">
        <title>Sequencing the genomes of 1000 actinobacteria strains.</title>
        <authorList>
            <person name="Klenk H.-P."/>
        </authorList>
    </citation>
    <scope>NUCLEOTIDE SEQUENCE</scope>
    <source>
        <strain evidence="3">DSM 45977</strain>
    </source>
</reference>
<feature type="region of interest" description="Disordered" evidence="1">
    <location>
        <begin position="169"/>
        <end position="208"/>
    </location>
</feature>
<keyword evidence="2" id="KW-0472">Membrane</keyword>
<evidence type="ECO:0000313" key="3">
    <source>
        <dbReference type="EMBL" id="MDR7300506.1"/>
    </source>
</evidence>
<evidence type="ECO:0000256" key="2">
    <source>
        <dbReference type="SAM" id="Phobius"/>
    </source>
</evidence>
<accession>A0AAE4CKM3</accession>
<feature type="transmembrane region" description="Helical" evidence="2">
    <location>
        <begin position="137"/>
        <end position="158"/>
    </location>
</feature>
<organism evidence="3 4">
    <name type="scientific">Haloactinomyces albus</name>
    <dbReference type="NCBI Taxonomy" id="1352928"/>
    <lineage>
        <taxon>Bacteria</taxon>
        <taxon>Bacillati</taxon>
        <taxon>Actinomycetota</taxon>
        <taxon>Actinomycetes</taxon>
        <taxon>Actinopolysporales</taxon>
        <taxon>Actinopolysporaceae</taxon>
        <taxon>Haloactinomyces</taxon>
    </lineage>
</organism>
<dbReference type="RefSeq" id="WP_310269373.1">
    <property type="nucleotide sequence ID" value="NZ_JAVDXW010000001.1"/>
</dbReference>
<feature type="transmembrane region" description="Helical" evidence="2">
    <location>
        <begin position="66"/>
        <end position="83"/>
    </location>
</feature>
<keyword evidence="2" id="KW-0812">Transmembrane</keyword>
<dbReference type="Proteomes" id="UP001180845">
    <property type="component" value="Unassembled WGS sequence"/>
</dbReference>
<dbReference type="Pfam" id="PF09534">
    <property type="entry name" value="Trp_oprn_chp"/>
    <property type="match status" value="1"/>
</dbReference>
<feature type="transmembrane region" description="Helical" evidence="2">
    <location>
        <begin position="90"/>
        <end position="107"/>
    </location>
</feature>
<dbReference type="AlphaFoldDB" id="A0AAE4CKM3"/>